<evidence type="ECO:0000313" key="4">
    <source>
        <dbReference type="Proteomes" id="UP000826616"/>
    </source>
</evidence>
<keyword evidence="4" id="KW-1185">Reference proteome</keyword>
<dbReference type="OrthoDB" id="9796209at2"/>
<dbReference type="RefSeq" id="WP_057899843.1">
    <property type="nucleotide sequence ID" value="NZ_CP080764.1"/>
</dbReference>
<organism evidence="2 3">
    <name type="scientific">Aneurinibacillus thermoaerophilus</name>
    <dbReference type="NCBI Taxonomy" id="143495"/>
    <lineage>
        <taxon>Bacteria</taxon>
        <taxon>Bacillati</taxon>
        <taxon>Bacillota</taxon>
        <taxon>Bacilli</taxon>
        <taxon>Bacillales</taxon>
        <taxon>Paenibacillaceae</taxon>
        <taxon>Aneurinibacillus group</taxon>
        <taxon>Aneurinibacillus</taxon>
    </lineage>
</organism>
<protein>
    <recommendedName>
        <fullName evidence="5">Restriction endonuclease</fullName>
    </recommendedName>
</protein>
<dbReference type="GeneID" id="97140358"/>
<dbReference type="Proteomes" id="UP000198956">
    <property type="component" value="Unassembled WGS sequence"/>
</dbReference>
<evidence type="ECO:0000313" key="3">
    <source>
        <dbReference type="Proteomes" id="UP000198956"/>
    </source>
</evidence>
<dbReference type="EMBL" id="FNDE01000014">
    <property type="protein sequence ID" value="SDH15818.1"/>
    <property type="molecule type" value="Genomic_DNA"/>
</dbReference>
<accession>A0A1G8A4H2</accession>
<name>A0A1G8A4H2_ANETH</name>
<evidence type="ECO:0000313" key="1">
    <source>
        <dbReference type="EMBL" id="QYY43300.1"/>
    </source>
</evidence>
<proteinExistence type="predicted"/>
<dbReference type="EMBL" id="CP080764">
    <property type="protein sequence ID" value="QYY43300.1"/>
    <property type="molecule type" value="Genomic_DNA"/>
</dbReference>
<evidence type="ECO:0008006" key="5">
    <source>
        <dbReference type="Google" id="ProtNLM"/>
    </source>
</evidence>
<sequence>MKPILTISDLIAKAEEFCKLESQKQNSSLFGITDGKAVGTYVEHSFQQFLQDSFTIEIGNSAKGIDLPSESINTDIKVTSIKQPQSSCPFKSPREKIYGLGYNLLLFVYDKKDNPSTQTTTLDFVSCAFIDKTRTGDYQTTRGIRQILENDGNVDDLIAYFYDRALPGDEIIYQGLAEEILSNPPVQGYLTISNALQWRLQYKRIVDIPKNKVEGIVKII</sequence>
<evidence type="ECO:0000313" key="2">
    <source>
        <dbReference type="EMBL" id="SDH15818.1"/>
    </source>
</evidence>
<gene>
    <name evidence="1" type="ORF">K3F53_03170</name>
    <name evidence="2" type="ORF">SAMN04489735_10144</name>
</gene>
<dbReference type="AlphaFoldDB" id="A0A1G8A4H2"/>
<dbReference type="Proteomes" id="UP000826616">
    <property type="component" value="Chromosome"/>
</dbReference>
<reference evidence="2 3" key="1">
    <citation type="submission" date="2016-10" db="EMBL/GenBank/DDBJ databases">
        <authorList>
            <person name="de Groot N.N."/>
        </authorList>
    </citation>
    <scope>NUCLEOTIDE SEQUENCE [LARGE SCALE GENOMIC DNA]</scope>
    <source>
        <strain evidence="2 3">L 420-91</strain>
    </source>
</reference>
<reference evidence="1 4" key="2">
    <citation type="submission" date="2021-08" db="EMBL/GenBank/DDBJ databases">
        <title>Complete genome sequence of the strain Aneurinibacillus thermoaerophilus CCM 8960.</title>
        <authorList>
            <person name="Musilova J."/>
            <person name="Kourilova X."/>
            <person name="Pernicova I."/>
            <person name="Bezdicek M."/>
            <person name="Lengerova M."/>
            <person name="Obruca S."/>
            <person name="Sedlar K."/>
        </authorList>
    </citation>
    <scope>NUCLEOTIDE SEQUENCE [LARGE SCALE GENOMIC DNA]</scope>
    <source>
        <strain evidence="1 4">CCM 8960</strain>
    </source>
</reference>